<feature type="chain" id="PRO_5046519718" evidence="1">
    <location>
        <begin position="18"/>
        <end position="223"/>
    </location>
</feature>
<accession>A0ABW5UI75</accession>
<name>A0ABW5UI75_9SPHI</name>
<dbReference type="RefSeq" id="WP_066751880.1">
    <property type="nucleotide sequence ID" value="NZ_JBHUMB010000014.1"/>
</dbReference>
<dbReference type="PROSITE" id="PS51257">
    <property type="entry name" value="PROKAR_LIPOPROTEIN"/>
    <property type="match status" value="1"/>
</dbReference>
<keyword evidence="4" id="KW-1185">Reference proteome</keyword>
<evidence type="ECO:0000259" key="2">
    <source>
        <dbReference type="Pfam" id="PF14344"/>
    </source>
</evidence>
<protein>
    <submittedName>
        <fullName evidence="3">DUF4397 domain-containing protein</fullName>
    </submittedName>
</protein>
<dbReference type="InterPro" id="IPR025510">
    <property type="entry name" value="DUF4397"/>
</dbReference>
<keyword evidence="1" id="KW-0732">Signal</keyword>
<evidence type="ECO:0000313" key="4">
    <source>
        <dbReference type="Proteomes" id="UP001597418"/>
    </source>
</evidence>
<dbReference type="EMBL" id="JBHUMB010000014">
    <property type="protein sequence ID" value="MFD2744474.1"/>
    <property type="molecule type" value="Genomic_DNA"/>
</dbReference>
<dbReference type="Proteomes" id="UP001597418">
    <property type="component" value="Unassembled WGS sequence"/>
</dbReference>
<sequence length="223" mass="24510">MRNTLKFILILTTIVLASSCTKSDNIRQPFAVLTVINAYTAAPRLTFALDRNNFHAGDYSTTRSFDILVGSRQFSFRGEAGGQNLVDTTFRIEPFTYYSSYAYGTATDPKVLLTRDSVLKDLGANAAIRFIHLGNDAGAVRVYQGDNLIEEIALRDQETPNSVTESQRYIPVPAGTHIYSVRDSSGNVIATSQSIQLRAGFHRSLILLGTRGNQANPLRLASN</sequence>
<feature type="signal peptide" evidence="1">
    <location>
        <begin position="1"/>
        <end position="17"/>
    </location>
</feature>
<gene>
    <name evidence="3" type="ORF">ACFSQ6_13830</name>
</gene>
<proteinExistence type="predicted"/>
<evidence type="ECO:0000256" key="1">
    <source>
        <dbReference type="SAM" id="SignalP"/>
    </source>
</evidence>
<organism evidence="3 4">
    <name type="scientific">Sphingobacterium populi</name>
    <dbReference type="NCBI Taxonomy" id="1812824"/>
    <lineage>
        <taxon>Bacteria</taxon>
        <taxon>Pseudomonadati</taxon>
        <taxon>Bacteroidota</taxon>
        <taxon>Sphingobacteriia</taxon>
        <taxon>Sphingobacteriales</taxon>
        <taxon>Sphingobacteriaceae</taxon>
        <taxon>Sphingobacterium</taxon>
    </lineage>
</organism>
<feature type="domain" description="DUF4397" evidence="2">
    <location>
        <begin position="33"/>
        <end position="143"/>
    </location>
</feature>
<reference evidence="4" key="1">
    <citation type="journal article" date="2019" name="Int. J. Syst. Evol. Microbiol.">
        <title>The Global Catalogue of Microorganisms (GCM) 10K type strain sequencing project: providing services to taxonomists for standard genome sequencing and annotation.</title>
        <authorList>
            <consortium name="The Broad Institute Genomics Platform"/>
            <consortium name="The Broad Institute Genome Sequencing Center for Infectious Disease"/>
            <person name="Wu L."/>
            <person name="Ma J."/>
        </authorList>
    </citation>
    <scope>NUCLEOTIDE SEQUENCE [LARGE SCALE GENOMIC DNA]</scope>
    <source>
        <strain evidence="4">KCTC 42247</strain>
    </source>
</reference>
<comment type="caution">
    <text evidence="3">The sequence shown here is derived from an EMBL/GenBank/DDBJ whole genome shotgun (WGS) entry which is preliminary data.</text>
</comment>
<dbReference type="Pfam" id="PF14344">
    <property type="entry name" value="DUF4397"/>
    <property type="match status" value="1"/>
</dbReference>
<evidence type="ECO:0000313" key="3">
    <source>
        <dbReference type="EMBL" id="MFD2744474.1"/>
    </source>
</evidence>